<name>A0A4R4K6V6_9BACT</name>
<protein>
    <submittedName>
        <fullName evidence="3">Metallophosphoesterase</fullName>
    </submittedName>
</protein>
<feature type="region of interest" description="Disordered" evidence="1">
    <location>
        <begin position="1"/>
        <end position="24"/>
    </location>
</feature>
<dbReference type="OrthoDB" id="606379at2"/>
<dbReference type="SUPFAM" id="SSF56300">
    <property type="entry name" value="Metallo-dependent phosphatases"/>
    <property type="match status" value="1"/>
</dbReference>
<organism evidence="3 4">
    <name type="scientific">Arundinibacter roseus</name>
    <dbReference type="NCBI Taxonomy" id="2070510"/>
    <lineage>
        <taxon>Bacteria</taxon>
        <taxon>Pseudomonadati</taxon>
        <taxon>Bacteroidota</taxon>
        <taxon>Cytophagia</taxon>
        <taxon>Cytophagales</taxon>
        <taxon>Spirosomataceae</taxon>
        <taxon>Arundinibacter</taxon>
    </lineage>
</organism>
<gene>
    <name evidence="3" type="ORF">EZE20_18090</name>
</gene>
<comment type="caution">
    <text evidence="3">The sequence shown here is derived from an EMBL/GenBank/DDBJ whole genome shotgun (WGS) entry which is preliminary data.</text>
</comment>
<accession>A0A4R4K6V6</accession>
<dbReference type="Gene3D" id="3.60.21.10">
    <property type="match status" value="1"/>
</dbReference>
<evidence type="ECO:0000313" key="3">
    <source>
        <dbReference type="EMBL" id="TDB62296.1"/>
    </source>
</evidence>
<dbReference type="RefSeq" id="WP_132120283.1">
    <property type="nucleotide sequence ID" value="NZ_SMJU01000012.1"/>
</dbReference>
<dbReference type="EMBL" id="SMJU01000012">
    <property type="protein sequence ID" value="TDB62296.1"/>
    <property type="molecule type" value="Genomic_DNA"/>
</dbReference>
<keyword evidence="4" id="KW-1185">Reference proteome</keyword>
<dbReference type="Pfam" id="PF00149">
    <property type="entry name" value="Metallophos"/>
    <property type="match status" value="1"/>
</dbReference>
<evidence type="ECO:0000259" key="2">
    <source>
        <dbReference type="Pfam" id="PF00149"/>
    </source>
</evidence>
<feature type="domain" description="Calcineurin-like phosphoesterase" evidence="2">
    <location>
        <begin position="97"/>
        <end position="298"/>
    </location>
</feature>
<evidence type="ECO:0000256" key="1">
    <source>
        <dbReference type="SAM" id="MobiDB-lite"/>
    </source>
</evidence>
<dbReference type="GO" id="GO:0016787">
    <property type="term" value="F:hydrolase activity"/>
    <property type="evidence" value="ECO:0007669"/>
    <property type="project" value="InterPro"/>
</dbReference>
<dbReference type="Proteomes" id="UP000295706">
    <property type="component" value="Unassembled WGS sequence"/>
</dbReference>
<sequence>MPENSDDKTRKYLDLGHSEAENHARTQQKLYEEHVARTSSVTRIISEFFKTNLIGFGYHYFRSRFGRRHPYQFYPVEGDSGVYQLNSSVPSRKTITIGLLSDWGTDTTESDGMGHLMARHAPDYTLHLGDIYFVGSPKEVAENFTAPHASWYYGASGSLALAGNHEMYSSGSAYFQQLLPAMYIKEGEVKKSQRAGFFCLENEHWRIIGLDTAYTSVGRPFLEVISPPDCHLRKEQLDWLRDVVRLNDPSDRRGLVFLSHHPYISAFRDDYFKPGSQLCDVLDKAARPVIWFWGHDHRLVGYHMGQNKSELQAYGRCIGHGGMPVETKMPSDPDEVNKMSFYDRRIRTQMGRHSVGYNGLVLLELDGPTLKARYRDQEDTLVLEEEWGLNKANGQLEWKVTHAHSELTIFSEKAEPQ</sequence>
<proteinExistence type="predicted"/>
<dbReference type="InterPro" id="IPR029052">
    <property type="entry name" value="Metallo-depent_PP-like"/>
</dbReference>
<dbReference type="InterPro" id="IPR004843">
    <property type="entry name" value="Calcineurin-like_PHP"/>
</dbReference>
<reference evidence="3 4" key="1">
    <citation type="submission" date="2019-02" db="EMBL/GenBank/DDBJ databases">
        <title>Arundinibacter roseus gen. nov., sp. nov., a new member of the family Cytophagaceae.</title>
        <authorList>
            <person name="Szuroczki S."/>
            <person name="Khayer B."/>
            <person name="Sproer C."/>
            <person name="Toumi M."/>
            <person name="Szabo A."/>
            <person name="Felfoldi T."/>
            <person name="Schumann P."/>
            <person name="Toth E."/>
        </authorList>
    </citation>
    <scope>NUCLEOTIDE SEQUENCE [LARGE SCALE GENOMIC DNA]</scope>
    <source>
        <strain evidence="3 4">DMA-k-7a</strain>
    </source>
</reference>
<evidence type="ECO:0000313" key="4">
    <source>
        <dbReference type="Proteomes" id="UP000295706"/>
    </source>
</evidence>
<dbReference type="AlphaFoldDB" id="A0A4R4K6V6"/>